<keyword evidence="3" id="KW-0238">DNA-binding</keyword>
<evidence type="ECO:0000256" key="3">
    <source>
        <dbReference type="ARBA" id="ARBA00023125"/>
    </source>
</evidence>
<dbReference type="RefSeq" id="WP_094846206.1">
    <property type="nucleotide sequence ID" value="NZ_NEVJ01000002.1"/>
</dbReference>
<name>A0A261RDW0_9BORD</name>
<proteinExistence type="inferred from homology"/>
<feature type="domain" description="HTH lysR-type" evidence="5">
    <location>
        <begin position="4"/>
        <end position="61"/>
    </location>
</feature>
<reference evidence="6" key="1">
    <citation type="submission" date="2017-05" db="EMBL/GenBank/DDBJ databases">
        <title>Complete and WGS of Bordetella genogroups.</title>
        <authorList>
            <person name="Spilker T."/>
            <person name="Lipuma J."/>
        </authorList>
    </citation>
    <scope>NUCLEOTIDE SEQUENCE</scope>
    <source>
        <strain evidence="6">AU21707</strain>
    </source>
</reference>
<keyword evidence="4" id="KW-0804">Transcription</keyword>
<dbReference type="Pfam" id="PF03466">
    <property type="entry name" value="LysR_substrate"/>
    <property type="match status" value="1"/>
</dbReference>
<dbReference type="EMBL" id="NEVJ01000002">
    <property type="protein sequence ID" value="OZI23199.1"/>
    <property type="molecule type" value="Genomic_DNA"/>
</dbReference>
<comment type="caution">
    <text evidence="6">The sequence shown here is derived from an EMBL/GenBank/DDBJ whole genome shotgun (WGS) entry which is preliminary data.</text>
</comment>
<gene>
    <name evidence="6" type="ORF">CAL26_06905</name>
</gene>
<dbReference type="GO" id="GO:0003677">
    <property type="term" value="F:DNA binding"/>
    <property type="evidence" value="ECO:0007669"/>
    <property type="project" value="UniProtKB-KW"/>
</dbReference>
<sequence>MRNLDLDLLRTLAAIDQAQTFSAAAERLHRTQSAITQQMQRLESIVGLPLFEKQGRNKLLSPHGRKLVDYARHMLAINDEAMRAMQDGQLEGELRLGAPHDVAETLLPTVLTHITRWSPRVRLEIRVDRSPFLMNALRAGELDLSISTRFDPAYEGVILRTSPTAWIASAGYVHDAGSPVPLVLADEPSLFRRLALNALEQARVPWQTNYVAPNLVGIRAAVRAGLGVTARSIEFLGPDMRVLGEKDGLPPLPDANYFLWMRSDLINPLTRYVFDMLIAKMGLTERGTPAASVQARQF</sequence>
<dbReference type="SUPFAM" id="SSF53850">
    <property type="entry name" value="Periplasmic binding protein-like II"/>
    <property type="match status" value="1"/>
</dbReference>
<dbReference type="InterPro" id="IPR036390">
    <property type="entry name" value="WH_DNA-bd_sf"/>
</dbReference>
<comment type="similarity">
    <text evidence="1">Belongs to the LysR transcriptional regulatory family.</text>
</comment>
<dbReference type="PRINTS" id="PR00039">
    <property type="entry name" value="HTHLYSR"/>
</dbReference>
<dbReference type="Gene3D" id="3.40.190.10">
    <property type="entry name" value="Periplasmic binding protein-like II"/>
    <property type="match status" value="2"/>
</dbReference>
<dbReference type="OrthoDB" id="9789529at2"/>
<dbReference type="Pfam" id="PF00126">
    <property type="entry name" value="HTH_1"/>
    <property type="match status" value="1"/>
</dbReference>
<dbReference type="InterPro" id="IPR000847">
    <property type="entry name" value="LysR_HTH_N"/>
</dbReference>
<dbReference type="SUPFAM" id="SSF46785">
    <property type="entry name" value="Winged helix' DNA-binding domain"/>
    <property type="match status" value="1"/>
</dbReference>
<evidence type="ECO:0000256" key="1">
    <source>
        <dbReference type="ARBA" id="ARBA00009437"/>
    </source>
</evidence>
<keyword evidence="2" id="KW-0805">Transcription regulation</keyword>
<dbReference type="PANTHER" id="PTHR30579">
    <property type="entry name" value="TRANSCRIPTIONAL REGULATOR"/>
    <property type="match status" value="1"/>
</dbReference>
<dbReference type="AlphaFoldDB" id="A0A261RDW0"/>
<dbReference type="Proteomes" id="UP000216857">
    <property type="component" value="Unassembled WGS sequence"/>
</dbReference>
<dbReference type="Gene3D" id="1.10.10.10">
    <property type="entry name" value="Winged helix-like DNA-binding domain superfamily/Winged helix DNA-binding domain"/>
    <property type="match status" value="1"/>
</dbReference>
<evidence type="ECO:0000256" key="2">
    <source>
        <dbReference type="ARBA" id="ARBA00023015"/>
    </source>
</evidence>
<dbReference type="GO" id="GO:0003700">
    <property type="term" value="F:DNA-binding transcription factor activity"/>
    <property type="evidence" value="ECO:0007669"/>
    <property type="project" value="InterPro"/>
</dbReference>
<evidence type="ECO:0000256" key="4">
    <source>
        <dbReference type="ARBA" id="ARBA00023163"/>
    </source>
</evidence>
<dbReference type="InterPro" id="IPR036388">
    <property type="entry name" value="WH-like_DNA-bd_sf"/>
</dbReference>
<dbReference type="InterPro" id="IPR005119">
    <property type="entry name" value="LysR_subst-bd"/>
</dbReference>
<dbReference type="PANTHER" id="PTHR30579:SF7">
    <property type="entry name" value="HTH-TYPE TRANSCRIPTIONAL REGULATOR LRHA-RELATED"/>
    <property type="match status" value="1"/>
</dbReference>
<dbReference type="InterPro" id="IPR050176">
    <property type="entry name" value="LTTR"/>
</dbReference>
<dbReference type="PROSITE" id="PS50931">
    <property type="entry name" value="HTH_LYSR"/>
    <property type="match status" value="1"/>
</dbReference>
<evidence type="ECO:0000313" key="7">
    <source>
        <dbReference type="Proteomes" id="UP000216857"/>
    </source>
</evidence>
<evidence type="ECO:0000313" key="6">
    <source>
        <dbReference type="EMBL" id="OZI23199.1"/>
    </source>
</evidence>
<evidence type="ECO:0000259" key="5">
    <source>
        <dbReference type="PROSITE" id="PS50931"/>
    </source>
</evidence>
<keyword evidence="7" id="KW-1185">Reference proteome</keyword>
<organism evidence="6 7">
    <name type="scientific">Bordetella genomosp. 9</name>
    <dbReference type="NCBI Taxonomy" id="1416803"/>
    <lineage>
        <taxon>Bacteria</taxon>
        <taxon>Pseudomonadati</taxon>
        <taxon>Pseudomonadota</taxon>
        <taxon>Betaproteobacteria</taxon>
        <taxon>Burkholderiales</taxon>
        <taxon>Alcaligenaceae</taxon>
        <taxon>Bordetella</taxon>
    </lineage>
</organism>
<accession>A0A261RDW0</accession>
<protein>
    <submittedName>
        <fullName evidence="6">Transcriptional regulator LrhA</fullName>
    </submittedName>
</protein>